<name>A0A453CE97_AEGTS</name>
<evidence type="ECO:0000313" key="5">
    <source>
        <dbReference type="Proteomes" id="UP000015105"/>
    </source>
</evidence>
<evidence type="ECO:0000256" key="2">
    <source>
        <dbReference type="ARBA" id="ARBA00022840"/>
    </source>
</evidence>
<dbReference type="EnsemblPlants" id="AET2Gv20820700.12">
    <property type="protein sequence ID" value="AET2Gv20820700.12"/>
    <property type="gene ID" value="AET2Gv20820700"/>
</dbReference>
<reference evidence="4" key="4">
    <citation type="submission" date="2019-03" db="UniProtKB">
        <authorList>
            <consortium name="EnsemblPlants"/>
        </authorList>
    </citation>
    <scope>IDENTIFICATION</scope>
</reference>
<dbReference type="Proteomes" id="UP000015105">
    <property type="component" value="Chromosome 2D"/>
</dbReference>
<sequence>MQYHLHKFCKHQQRFQQQGVFAAVETKQELEGAQDFATTLLKLCEMVALAPVVLRMDVLDVISRHGPSVSMEDLEQYERFNEQFGKQG</sequence>
<feature type="domain" description="Spastin/Vps4 C-terminal" evidence="3">
    <location>
        <begin position="43"/>
        <end position="85"/>
    </location>
</feature>
<accession>A0A453CE97</accession>
<evidence type="ECO:0000259" key="3">
    <source>
        <dbReference type="Pfam" id="PF09336"/>
    </source>
</evidence>
<dbReference type="InterPro" id="IPR015415">
    <property type="entry name" value="Spast_Vps4_C"/>
</dbReference>
<keyword evidence="5" id="KW-1185">Reference proteome</keyword>
<dbReference type="AlphaFoldDB" id="A0A453CE97"/>
<dbReference type="Gramene" id="AET2Gv20820700.12">
    <property type="protein sequence ID" value="AET2Gv20820700.12"/>
    <property type="gene ID" value="AET2Gv20820700"/>
</dbReference>
<organism evidence="4 5">
    <name type="scientific">Aegilops tauschii subsp. strangulata</name>
    <name type="common">Goatgrass</name>
    <dbReference type="NCBI Taxonomy" id="200361"/>
    <lineage>
        <taxon>Eukaryota</taxon>
        <taxon>Viridiplantae</taxon>
        <taxon>Streptophyta</taxon>
        <taxon>Embryophyta</taxon>
        <taxon>Tracheophyta</taxon>
        <taxon>Spermatophyta</taxon>
        <taxon>Magnoliopsida</taxon>
        <taxon>Liliopsida</taxon>
        <taxon>Poales</taxon>
        <taxon>Poaceae</taxon>
        <taxon>BOP clade</taxon>
        <taxon>Pooideae</taxon>
        <taxon>Triticodae</taxon>
        <taxon>Triticeae</taxon>
        <taxon>Triticinae</taxon>
        <taxon>Aegilops</taxon>
    </lineage>
</organism>
<evidence type="ECO:0000313" key="4">
    <source>
        <dbReference type="EnsemblPlants" id="AET2Gv20820700.12"/>
    </source>
</evidence>
<proteinExistence type="predicted"/>
<evidence type="ECO:0000256" key="1">
    <source>
        <dbReference type="ARBA" id="ARBA00022741"/>
    </source>
</evidence>
<keyword evidence="1" id="KW-0547">Nucleotide-binding</keyword>
<dbReference type="GO" id="GO:0005524">
    <property type="term" value="F:ATP binding"/>
    <property type="evidence" value="ECO:0007669"/>
    <property type="project" value="UniProtKB-KW"/>
</dbReference>
<reference evidence="4" key="5">
    <citation type="journal article" date="2021" name="G3 (Bethesda)">
        <title>Aegilops tauschii genome assembly Aet v5.0 features greater sequence contiguity and improved annotation.</title>
        <authorList>
            <person name="Wang L."/>
            <person name="Zhu T."/>
            <person name="Rodriguez J.C."/>
            <person name="Deal K.R."/>
            <person name="Dubcovsky J."/>
            <person name="McGuire P.E."/>
            <person name="Lux T."/>
            <person name="Spannagl M."/>
            <person name="Mayer K.F.X."/>
            <person name="Baldrich P."/>
            <person name="Meyers B.C."/>
            <person name="Huo N."/>
            <person name="Gu Y.Q."/>
            <person name="Zhou H."/>
            <person name="Devos K.M."/>
            <person name="Bennetzen J.L."/>
            <person name="Unver T."/>
            <person name="Budak H."/>
            <person name="Gulick P.J."/>
            <person name="Galiba G."/>
            <person name="Kalapos B."/>
            <person name="Nelson D.R."/>
            <person name="Li P."/>
            <person name="You F.M."/>
            <person name="Luo M.C."/>
            <person name="Dvorak J."/>
        </authorList>
    </citation>
    <scope>NUCLEOTIDE SEQUENCE [LARGE SCALE GENOMIC DNA]</scope>
    <source>
        <strain evidence="4">cv. AL8/78</strain>
    </source>
</reference>
<dbReference type="Pfam" id="PF09336">
    <property type="entry name" value="Vps4_C"/>
    <property type="match status" value="1"/>
</dbReference>
<reference evidence="5" key="1">
    <citation type="journal article" date="2014" name="Science">
        <title>Ancient hybridizations among the ancestral genomes of bread wheat.</title>
        <authorList>
            <consortium name="International Wheat Genome Sequencing Consortium,"/>
            <person name="Marcussen T."/>
            <person name="Sandve S.R."/>
            <person name="Heier L."/>
            <person name="Spannagl M."/>
            <person name="Pfeifer M."/>
            <person name="Jakobsen K.S."/>
            <person name="Wulff B.B."/>
            <person name="Steuernagel B."/>
            <person name="Mayer K.F."/>
            <person name="Olsen O.A."/>
        </authorList>
    </citation>
    <scope>NUCLEOTIDE SEQUENCE [LARGE SCALE GENOMIC DNA]</scope>
    <source>
        <strain evidence="5">cv. AL8/78</strain>
    </source>
</reference>
<reference evidence="4" key="3">
    <citation type="journal article" date="2017" name="Nature">
        <title>Genome sequence of the progenitor of the wheat D genome Aegilops tauschii.</title>
        <authorList>
            <person name="Luo M.C."/>
            <person name="Gu Y.Q."/>
            <person name="Puiu D."/>
            <person name="Wang H."/>
            <person name="Twardziok S.O."/>
            <person name="Deal K.R."/>
            <person name="Huo N."/>
            <person name="Zhu T."/>
            <person name="Wang L."/>
            <person name="Wang Y."/>
            <person name="McGuire P.E."/>
            <person name="Liu S."/>
            <person name="Long H."/>
            <person name="Ramasamy R.K."/>
            <person name="Rodriguez J.C."/>
            <person name="Van S.L."/>
            <person name="Yuan L."/>
            <person name="Wang Z."/>
            <person name="Xia Z."/>
            <person name="Xiao L."/>
            <person name="Anderson O.D."/>
            <person name="Ouyang S."/>
            <person name="Liang Y."/>
            <person name="Zimin A.V."/>
            <person name="Pertea G."/>
            <person name="Qi P."/>
            <person name="Bennetzen J.L."/>
            <person name="Dai X."/>
            <person name="Dawson M.W."/>
            <person name="Muller H.G."/>
            <person name="Kugler K."/>
            <person name="Rivarola-Duarte L."/>
            <person name="Spannagl M."/>
            <person name="Mayer K.F.X."/>
            <person name="Lu F.H."/>
            <person name="Bevan M.W."/>
            <person name="Leroy P."/>
            <person name="Li P."/>
            <person name="You F.M."/>
            <person name="Sun Q."/>
            <person name="Liu Z."/>
            <person name="Lyons E."/>
            <person name="Wicker T."/>
            <person name="Salzberg S.L."/>
            <person name="Devos K.M."/>
            <person name="Dvorak J."/>
        </authorList>
    </citation>
    <scope>NUCLEOTIDE SEQUENCE [LARGE SCALE GENOMIC DNA]</scope>
    <source>
        <strain evidence="4">cv. AL8/78</strain>
    </source>
</reference>
<keyword evidence="2" id="KW-0067">ATP-binding</keyword>
<protein>
    <recommendedName>
        <fullName evidence="3">Spastin/Vps4 C-terminal domain-containing protein</fullName>
    </recommendedName>
</protein>
<reference evidence="5" key="2">
    <citation type="journal article" date="2017" name="Nat. Plants">
        <title>The Aegilops tauschii genome reveals multiple impacts of transposons.</title>
        <authorList>
            <person name="Zhao G."/>
            <person name="Zou C."/>
            <person name="Li K."/>
            <person name="Wang K."/>
            <person name="Li T."/>
            <person name="Gao L."/>
            <person name="Zhang X."/>
            <person name="Wang H."/>
            <person name="Yang Z."/>
            <person name="Liu X."/>
            <person name="Jiang W."/>
            <person name="Mao L."/>
            <person name="Kong X."/>
            <person name="Jiao Y."/>
            <person name="Jia J."/>
        </authorList>
    </citation>
    <scope>NUCLEOTIDE SEQUENCE [LARGE SCALE GENOMIC DNA]</scope>
    <source>
        <strain evidence="5">cv. AL8/78</strain>
    </source>
</reference>